<feature type="region of interest" description="Disordered" evidence="1">
    <location>
        <begin position="1"/>
        <end position="75"/>
    </location>
</feature>
<sequence length="75" mass="8025">MGEGKPDTTPTSHSTQPNHPAQEGRSPQGGVKDTNDLSDIKGVQKTGMQEKARQAENLPESVIGTDTLKNPNQRS</sequence>
<organism evidence="2 3">
    <name type="scientific">Deinococcus aerolatus</name>
    <dbReference type="NCBI Taxonomy" id="522487"/>
    <lineage>
        <taxon>Bacteria</taxon>
        <taxon>Thermotogati</taxon>
        <taxon>Deinococcota</taxon>
        <taxon>Deinococci</taxon>
        <taxon>Deinococcales</taxon>
        <taxon>Deinococcaceae</taxon>
        <taxon>Deinococcus</taxon>
    </lineage>
</organism>
<name>A0ABQ2G3U0_9DEIO</name>
<proteinExistence type="predicted"/>
<reference evidence="3" key="1">
    <citation type="journal article" date="2019" name="Int. J. Syst. Evol. Microbiol.">
        <title>The Global Catalogue of Microorganisms (GCM) 10K type strain sequencing project: providing services to taxonomists for standard genome sequencing and annotation.</title>
        <authorList>
            <consortium name="The Broad Institute Genomics Platform"/>
            <consortium name="The Broad Institute Genome Sequencing Center for Infectious Disease"/>
            <person name="Wu L."/>
            <person name="Ma J."/>
        </authorList>
    </citation>
    <scope>NUCLEOTIDE SEQUENCE [LARGE SCALE GENOMIC DNA]</scope>
    <source>
        <strain evidence="3">JCM 15442</strain>
    </source>
</reference>
<dbReference type="RefSeq" id="WP_188969660.1">
    <property type="nucleotide sequence ID" value="NZ_BMOL01000003.1"/>
</dbReference>
<dbReference type="EMBL" id="BMOL01000003">
    <property type="protein sequence ID" value="GGL74145.1"/>
    <property type="molecule type" value="Genomic_DNA"/>
</dbReference>
<gene>
    <name evidence="2" type="ORF">GCM10010840_10300</name>
</gene>
<evidence type="ECO:0000313" key="3">
    <source>
        <dbReference type="Proteomes" id="UP000639973"/>
    </source>
</evidence>
<keyword evidence="3" id="KW-1185">Reference proteome</keyword>
<comment type="caution">
    <text evidence="2">The sequence shown here is derived from an EMBL/GenBank/DDBJ whole genome shotgun (WGS) entry which is preliminary data.</text>
</comment>
<dbReference type="Proteomes" id="UP000639973">
    <property type="component" value="Unassembled WGS sequence"/>
</dbReference>
<protein>
    <submittedName>
        <fullName evidence="2">Uncharacterized protein</fullName>
    </submittedName>
</protein>
<accession>A0ABQ2G3U0</accession>
<evidence type="ECO:0000313" key="2">
    <source>
        <dbReference type="EMBL" id="GGL74145.1"/>
    </source>
</evidence>
<feature type="compositionally biased region" description="Polar residues" evidence="1">
    <location>
        <begin position="8"/>
        <end position="19"/>
    </location>
</feature>
<evidence type="ECO:0000256" key="1">
    <source>
        <dbReference type="SAM" id="MobiDB-lite"/>
    </source>
</evidence>